<name>A0ACA9PP02_9GLOM</name>
<reference evidence="1" key="1">
    <citation type="submission" date="2021-06" db="EMBL/GenBank/DDBJ databases">
        <authorList>
            <person name="Kallberg Y."/>
            <person name="Tangrot J."/>
            <person name="Rosling A."/>
        </authorList>
    </citation>
    <scope>NUCLEOTIDE SEQUENCE</scope>
    <source>
        <strain evidence="1">28 12/20/2015</strain>
    </source>
</reference>
<proteinExistence type="predicted"/>
<feature type="non-terminal residue" evidence="1">
    <location>
        <position position="1"/>
    </location>
</feature>
<evidence type="ECO:0000313" key="2">
    <source>
        <dbReference type="Proteomes" id="UP000789366"/>
    </source>
</evidence>
<feature type="non-terminal residue" evidence="1">
    <location>
        <position position="51"/>
    </location>
</feature>
<keyword evidence="2" id="KW-1185">Reference proteome</keyword>
<organism evidence="1 2">
    <name type="scientific">Cetraspora pellucida</name>
    <dbReference type="NCBI Taxonomy" id="1433469"/>
    <lineage>
        <taxon>Eukaryota</taxon>
        <taxon>Fungi</taxon>
        <taxon>Fungi incertae sedis</taxon>
        <taxon>Mucoromycota</taxon>
        <taxon>Glomeromycotina</taxon>
        <taxon>Glomeromycetes</taxon>
        <taxon>Diversisporales</taxon>
        <taxon>Gigasporaceae</taxon>
        <taxon>Cetraspora</taxon>
    </lineage>
</organism>
<gene>
    <name evidence="1" type="ORF">SPELUC_LOCUS12206</name>
</gene>
<evidence type="ECO:0000313" key="1">
    <source>
        <dbReference type="EMBL" id="CAG8717403.1"/>
    </source>
</evidence>
<sequence>MLKNEVKLLKIQFTATKKELETYKYSETSSLHSVLKYSFFHVLQVETLDSS</sequence>
<dbReference type="EMBL" id="CAJVPW010028098">
    <property type="protein sequence ID" value="CAG8717403.1"/>
    <property type="molecule type" value="Genomic_DNA"/>
</dbReference>
<protein>
    <submittedName>
        <fullName evidence="1">9639_t:CDS:1</fullName>
    </submittedName>
</protein>
<accession>A0ACA9PP02</accession>
<dbReference type="Proteomes" id="UP000789366">
    <property type="component" value="Unassembled WGS sequence"/>
</dbReference>
<comment type="caution">
    <text evidence="1">The sequence shown here is derived from an EMBL/GenBank/DDBJ whole genome shotgun (WGS) entry which is preliminary data.</text>
</comment>